<dbReference type="EMBL" id="JBHDLJ010000006">
    <property type="protein sequence ID" value="MFB0834824.1"/>
    <property type="molecule type" value="Genomic_DNA"/>
</dbReference>
<proteinExistence type="predicted"/>
<reference evidence="2 3" key="1">
    <citation type="submission" date="2024-09" db="EMBL/GenBank/DDBJ databases">
        <authorList>
            <person name="Salinas-Garcia M.A."/>
            <person name="Prieme A."/>
        </authorList>
    </citation>
    <scope>NUCLEOTIDE SEQUENCE [LARGE SCALE GENOMIC DNA]</scope>
    <source>
        <strain evidence="2 3">DSM 21081</strain>
    </source>
</reference>
<keyword evidence="3" id="KW-1185">Reference proteome</keyword>
<evidence type="ECO:0000313" key="2">
    <source>
        <dbReference type="EMBL" id="MFB0834824.1"/>
    </source>
</evidence>
<comment type="caution">
    <text evidence="2">The sequence shown here is derived from an EMBL/GenBank/DDBJ whole genome shotgun (WGS) entry which is preliminary data.</text>
</comment>
<gene>
    <name evidence="2" type="ORF">ACETWP_09510</name>
</gene>
<protein>
    <submittedName>
        <fullName evidence="2">GNAT family acetyltransferase</fullName>
    </submittedName>
</protein>
<dbReference type="PROSITE" id="PS51186">
    <property type="entry name" value="GNAT"/>
    <property type="match status" value="1"/>
</dbReference>
<feature type="domain" description="N-acetyltransferase" evidence="1">
    <location>
        <begin position="31"/>
        <end position="190"/>
    </location>
</feature>
<dbReference type="RefSeq" id="WP_373971996.1">
    <property type="nucleotide sequence ID" value="NZ_JBHDLJ010000006.1"/>
</dbReference>
<dbReference type="Gene3D" id="3.40.630.30">
    <property type="match status" value="1"/>
</dbReference>
<dbReference type="SUPFAM" id="SSF55729">
    <property type="entry name" value="Acyl-CoA N-acyltransferases (Nat)"/>
    <property type="match status" value="1"/>
</dbReference>
<evidence type="ECO:0000313" key="3">
    <source>
        <dbReference type="Proteomes" id="UP001575652"/>
    </source>
</evidence>
<accession>A0ABV4UMF1</accession>
<organism evidence="2 3">
    <name type="scientific">Arthrobacter halodurans</name>
    <dbReference type="NCBI Taxonomy" id="516699"/>
    <lineage>
        <taxon>Bacteria</taxon>
        <taxon>Bacillati</taxon>
        <taxon>Actinomycetota</taxon>
        <taxon>Actinomycetes</taxon>
        <taxon>Micrococcales</taxon>
        <taxon>Micrococcaceae</taxon>
        <taxon>Arthrobacter</taxon>
    </lineage>
</organism>
<dbReference type="InterPro" id="IPR016181">
    <property type="entry name" value="Acyl_CoA_acyltransferase"/>
</dbReference>
<dbReference type="Proteomes" id="UP001575652">
    <property type="component" value="Unassembled WGS sequence"/>
</dbReference>
<dbReference type="InterPro" id="IPR000182">
    <property type="entry name" value="GNAT_dom"/>
</dbReference>
<sequence>MPRIVTTHLQQLSPDALIPAARRLPDGCRIERAEDISPEFSKFLYRSVGSAWHWTDRLPLSRAEWEAAVRRPGTETWVLYAAGSPGGYVELAGAGGPDGTEVEIVYFGLFPERIGAGLGGALLEEGLRRAWNLHERWPGLAPVRRVWVHTCSLDGPAALGNYRARGLEVFRTKEADQDPQDASVGLWPRH</sequence>
<name>A0ABV4UMF1_9MICC</name>
<evidence type="ECO:0000259" key="1">
    <source>
        <dbReference type="PROSITE" id="PS51186"/>
    </source>
</evidence>